<name>A0A645DA81_9ZZZZ</name>
<sequence length="168" mass="18421">MWDLFVRMWLSTVMPFFVNSIPARSSRRGSSTGFRPAATRIRSDVSVPLSVTVTIFPSSTETPVIFAPLYTVMPSLVKISSSTRAASSSPTGTRWGSMWATATFVPRREKAWAISEPMAPPPMMVRDSGIFSISNMFMFVRMSGTSFNPGMEGTKGSVPVAMKIFFAV</sequence>
<proteinExistence type="predicted"/>
<comment type="caution">
    <text evidence="1">The sequence shown here is derived from an EMBL/GenBank/DDBJ whole genome shotgun (WGS) entry which is preliminary data.</text>
</comment>
<dbReference type="AlphaFoldDB" id="A0A645DA81"/>
<dbReference type="EMBL" id="VSSQ01033805">
    <property type="protein sequence ID" value="MPM85522.1"/>
    <property type="molecule type" value="Genomic_DNA"/>
</dbReference>
<accession>A0A645DA81</accession>
<reference evidence="1" key="1">
    <citation type="submission" date="2019-08" db="EMBL/GenBank/DDBJ databases">
        <authorList>
            <person name="Kucharzyk K."/>
            <person name="Murdoch R.W."/>
            <person name="Higgins S."/>
            <person name="Loffler F."/>
        </authorList>
    </citation>
    <scope>NUCLEOTIDE SEQUENCE</scope>
</reference>
<organism evidence="1">
    <name type="scientific">bioreactor metagenome</name>
    <dbReference type="NCBI Taxonomy" id="1076179"/>
    <lineage>
        <taxon>unclassified sequences</taxon>
        <taxon>metagenomes</taxon>
        <taxon>ecological metagenomes</taxon>
    </lineage>
</organism>
<evidence type="ECO:0000313" key="1">
    <source>
        <dbReference type="EMBL" id="MPM85522.1"/>
    </source>
</evidence>
<gene>
    <name evidence="1" type="ORF">SDC9_132603</name>
</gene>
<protein>
    <submittedName>
        <fullName evidence="1">Uncharacterized protein</fullName>
    </submittedName>
</protein>